<feature type="region of interest" description="Disordered" evidence="2">
    <location>
        <begin position="36"/>
        <end position="61"/>
    </location>
</feature>
<dbReference type="AlphaFoldDB" id="A0A1Q9CV85"/>
<dbReference type="PANTHER" id="PTHR46422">
    <property type="entry name" value="SERINE/THREONINE-PROTEIN PHOSPHATASE BSL3"/>
    <property type="match status" value="1"/>
</dbReference>
<comment type="caution">
    <text evidence="4">The sequence shown here is derived from an EMBL/GenBank/DDBJ whole genome shotgun (WGS) entry which is preliminary data.</text>
</comment>
<dbReference type="Gene3D" id="2.120.10.80">
    <property type="entry name" value="Kelch-type beta propeller"/>
    <property type="match status" value="2"/>
</dbReference>
<keyword evidence="1" id="KW-0378">Hydrolase</keyword>
<reference evidence="4 5" key="1">
    <citation type="submission" date="2016-02" db="EMBL/GenBank/DDBJ databases">
        <title>Genome analysis of coral dinoflagellate symbionts highlights evolutionary adaptations to a symbiotic lifestyle.</title>
        <authorList>
            <person name="Aranda M."/>
            <person name="Li Y."/>
            <person name="Liew Y.J."/>
            <person name="Baumgarten S."/>
            <person name="Simakov O."/>
            <person name="Wilson M."/>
            <person name="Piel J."/>
            <person name="Ashoor H."/>
            <person name="Bougouffa S."/>
            <person name="Bajic V.B."/>
            <person name="Ryu T."/>
            <person name="Ravasi T."/>
            <person name="Bayer T."/>
            <person name="Micklem G."/>
            <person name="Kim H."/>
            <person name="Bhak J."/>
            <person name="Lajeunesse T.C."/>
            <person name="Voolstra C.R."/>
        </authorList>
    </citation>
    <scope>NUCLEOTIDE SEQUENCE [LARGE SCALE GENOMIC DNA]</scope>
    <source>
        <strain evidence="4 5">CCMP2467</strain>
    </source>
</reference>
<dbReference type="PRINTS" id="PR00114">
    <property type="entry name" value="STPHPHTASE"/>
</dbReference>
<comment type="similarity">
    <text evidence="1">Belongs to the PPP phosphatase family.</text>
</comment>
<keyword evidence="5" id="KW-1185">Reference proteome</keyword>
<dbReference type="SUPFAM" id="SSF117281">
    <property type="entry name" value="Kelch motif"/>
    <property type="match status" value="2"/>
</dbReference>
<dbReference type="OMA" id="MVPVNDH"/>
<evidence type="ECO:0000313" key="4">
    <source>
        <dbReference type="EMBL" id="OLP86836.1"/>
    </source>
</evidence>
<dbReference type="SUPFAM" id="SSF56300">
    <property type="entry name" value="Metallo-dependent phosphatases"/>
    <property type="match status" value="1"/>
</dbReference>
<evidence type="ECO:0000313" key="5">
    <source>
        <dbReference type="Proteomes" id="UP000186817"/>
    </source>
</evidence>
<feature type="domain" description="Serine/threonine specific protein phosphatases" evidence="3">
    <location>
        <begin position="904"/>
        <end position="909"/>
    </location>
</feature>
<sequence>MQTFGQGRLNMLLSKKRHKTSSLLWSLLCGCQEPQQRLQEPQQPQQQEQQQEPHAQQQRDRAELVAMGLEWSLKVAEGLSLEELQGEEAQDESDEDLELISSGRFAVQAIRDKQSLLERAAWLDGTFKPGKTMMLAVWMCSVTRSDAIVGCSPLPLAPFDVYWPAASKCFNVGVAKASLCTGQIGSFAVSLRPTSLPLQGWCFAGDIRSAREARANCNVSFAGSLDAEKNVFAQAWENGEGDELQSPSDAEAVAKVGDKAAAAECIAQGLDFDQTTSKIEVFKLEHHSYARLEMRRGHRSCAPLPFGGGAMSQARGRGGTPTRPEYVKESQNGEAPSPRFGHTTTFVGDNRVVLFGGATGDSGRYTITADAFMLNVHTNTWSRVQAGGTLPFARAAHAAACVDHSQMVIYGGATGGGSLSSDELYLLDIRNEESSQWMSVPVMGTTPGRRYGHTMIFNKPLLIVFGGNNGQQAECDIWILDVERSPFQWQEVAVMGKRGPLPRVYHSAEVCREGPAAGMMVVFGGRTAENKSLKDTWGLRQHRDGRWDWVEAPAKRGAPPEPRFQHSCIFLDSKLLIVGGRGPEVNKILPTAVYDTETCEWHNLCSLQRFRHSSWGMGTLLFSYGGFDHKNPSAPTSDLQVMDIEVAITASQSGVVPKGEEAETAETGLEAAPAGTLDLVPPTYPGTSKPRDPTRPGTADGTRPATPPRSRALATAPASRGVDLNPGDVKVSPQVYVSHEKDFTHLVEKVNIESLAEEGRKIHSSNVMANIARNAGDEGIHTHCINALLQPTTWQPDANPNSFLLSAAEVSRLCDQTLEVLKSQEMVLRLRAPIKVYGDIHGQFLDLMRLFARYKAPWDGENGDIESMDYLFLGDYVDRGAFSLETVCLLFSLKVKYPNQIHMIRGNHEDPTINAIYGFRDECRRRLNEEPEDPESCWNKFNRAFEWLPVGAVIEDRILCLHGGIGGSVNNVAEVRTMQRPLHVAQIPQTPFEQRITDLLWSDPSDNDSVPGVSLNETRDPDGTGRIVKFGPDRVEEFLEKNKPLSMIIRAHECVMDGFERFANGKLITVFSATDYCGHHKNAGALLFVRRDLTVVPKLIYPVERQQMMWDPAVMQQRPPTPPRPVPRARKLGEDEPGIDW</sequence>
<dbReference type="InterPro" id="IPR004843">
    <property type="entry name" value="Calcineurin-like_PHP"/>
</dbReference>
<dbReference type="PROSITE" id="PS00125">
    <property type="entry name" value="SER_THR_PHOSPHATASE"/>
    <property type="match status" value="1"/>
</dbReference>
<dbReference type="InterPro" id="IPR029052">
    <property type="entry name" value="Metallo-depent_PP-like"/>
</dbReference>
<dbReference type="Pfam" id="PF00149">
    <property type="entry name" value="Metallophos"/>
    <property type="match status" value="1"/>
</dbReference>
<dbReference type="Gene3D" id="3.60.21.10">
    <property type="match status" value="1"/>
</dbReference>
<dbReference type="InterPro" id="IPR006186">
    <property type="entry name" value="Ser/Thr-sp_prot-phosphatase"/>
</dbReference>
<evidence type="ECO:0000256" key="2">
    <source>
        <dbReference type="SAM" id="MobiDB-lite"/>
    </source>
</evidence>
<dbReference type="Proteomes" id="UP000186817">
    <property type="component" value="Unassembled WGS sequence"/>
</dbReference>
<feature type="region of interest" description="Disordered" evidence="2">
    <location>
        <begin position="305"/>
        <end position="342"/>
    </location>
</feature>
<evidence type="ECO:0000256" key="1">
    <source>
        <dbReference type="RuleBase" id="RU004273"/>
    </source>
</evidence>
<dbReference type="OrthoDB" id="309851at2759"/>
<dbReference type="GO" id="GO:0004722">
    <property type="term" value="F:protein serine/threonine phosphatase activity"/>
    <property type="evidence" value="ECO:0007669"/>
    <property type="project" value="UniProtKB-EC"/>
</dbReference>
<proteinExistence type="inferred from homology"/>
<dbReference type="EMBL" id="LSRX01000897">
    <property type="protein sequence ID" value="OLP86836.1"/>
    <property type="molecule type" value="Genomic_DNA"/>
</dbReference>
<feature type="region of interest" description="Disordered" evidence="2">
    <location>
        <begin position="1116"/>
        <end position="1141"/>
    </location>
</feature>
<feature type="compositionally biased region" description="Low complexity" evidence="2">
    <location>
        <begin position="665"/>
        <end position="676"/>
    </location>
</feature>
<feature type="compositionally biased region" description="Low complexity" evidence="2">
    <location>
        <begin position="36"/>
        <end position="56"/>
    </location>
</feature>
<protein>
    <recommendedName>
        <fullName evidence="1">Serine/threonine-protein phosphatase</fullName>
        <ecNumber evidence="1">3.1.3.16</ecNumber>
    </recommendedName>
</protein>
<evidence type="ECO:0000259" key="3">
    <source>
        <dbReference type="PROSITE" id="PS00125"/>
    </source>
</evidence>
<organism evidence="4 5">
    <name type="scientific">Symbiodinium microadriaticum</name>
    <name type="common">Dinoflagellate</name>
    <name type="synonym">Zooxanthella microadriatica</name>
    <dbReference type="NCBI Taxonomy" id="2951"/>
    <lineage>
        <taxon>Eukaryota</taxon>
        <taxon>Sar</taxon>
        <taxon>Alveolata</taxon>
        <taxon>Dinophyceae</taxon>
        <taxon>Suessiales</taxon>
        <taxon>Symbiodiniaceae</taxon>
        <taxon>Symbiodinium</taxon>
    </lineage>
</organism>
<feature type="region of interest" description="Disordered" evidence="2">
    <location>
        <begin position="654"/>
        <end position="727"/>
    </location>
</feature>
<accession>A0A1Q9CV85</accession>
<comment type="catalytic activity">
    <reaction evidence="1">
        <text>O-phospho-L-threonyl-[protein] + H2O = L-threonyl-[protein] + phosphate</text>
        <dbReference type="Rhea" id="RHEA:47004"/>
        <dbReference type="Rhea" id="RHEA-COMP:11060"/>
        <dbReference type="Rhea" id="RHEA-COMP:11605"/>
        <dbReference type="ChEBI" id="CHEBI:15377"/>
        <dbReference type="ChEBI" id="CHEBI:30013"/>
        <dbReference type="ChEBI" id="CHEBI:43474"/>
        <dbReference type="ChEBI" id="CHEBI:61977"/>
        <dbReference type="EC" id="3.1.3.16"/>
    </reaction>
</comment>
<dbReference type="EC" id="3.1.3.16" evidence="1"/>
<dbReference type="InterPro" id="IPR015915">
    <property type="entry name" value="Kelch-typ_b-propeller"/>
</dbReference>
<dbReference type="Pfam" id="PF24681">
    <property type="entry name" value="Kelch_KLHDC2_KLHL20_DRC7"/>
    <property type="match status" value="1"/>
</dbReference>
<gene>
    <name evidence="4" type="primary">BSL1</name>
    <name evidence="4" type="ORF">AK812_SmicGene32011</name>
</gene>
<name>A0A1Q9CV85_SYMMI</name>
<dbReference type="PANTHER" id="PTHR46422:SF7">
    <property type="entry name" value="SERINE_THREONINE-PROTEIN PHOSPHATASE BSL2-RELATED"/>
    <property type="match status" value="1"/>
</dbReference>
<dbReference type="SMART" id="SM00156">
    <property type="entry name" value="PP2Ac"/>
    <property type="match status" value="1"/>
</dbReference>